<comment type="subcellular location">
    <subcellularLocation>
        <location evidence="1">Cell outer membrane</location>
        <topology evidence="1">Multi-pass membrane protein</topology>
    </subcellularLocation>
</comment>
<dbReference type="InterPro" id="IPR023996">
    <property type="entry name" value="TonB-dep_OMP_SusC/RagA"/>
</dbReference>
<evidence type="ECO:0000256" key="2">
    <source>
        <dbReference type="ARBA" id="ARBA00022448"/>
    </source>
</evidence>
<dbReference type="Pfam" id="PF00593">
    <property type="entry name" value="TonB_dep_Rec_b-barrel"/>
    <property type="match status" value="1"/>
</dbReference>
<dbReference type="NCBIfam" id="TIGR04057">
    <property type="entry name" value="SusC_RagA_signa"/>
    <property type="match status" value="1"/>
</dbReference>
<dbReference type="Pfam" id="PF07715">
    <property type="entry name" value="Plug"/>
    <property type="match status" value="1"/>
</dbReference>
<keyword evidence="4" id="KW-0798">TonB box</keyword>
<evidence type="ECO:0000256" key="5">
    <source>
        <dbReference type="ARBA" id="ARBA00023136"/>
    </source>
</evidence>
<dbReference type="AlphaFoldDB" id="A0A1J5SWH1"/>
<comment type="caution">
    <text evidence="9">The sequence shown here is derived from an EMBL/GenBank/DDBJ whole genome shotgun (WGS) entry which is preliminary data.</text>
</comment>
<dbReference type="NCBIfam" id="TIGR04056">
    <property type="entry name" value="OMP_RagA_SusC"/>
    <property type="match status" value="1"/>
</dbReference>
<name>A0A1J5SWH1_9ZZZZ</name>
<evidence type="ECO:0000256" key="1">
    <source>
        <dbReference type="ARBA" id="ARBA00004571"/>
    </source>
</evidence>
<dbReference type="PROSITE" id="PS52016">
    <property type="entry name" value="TONB_DEPENDENT_REC_3"/>
    <property type="match status" value="1"/>
</dbReference>
<evidence type="ECO:0000256" key="6">
    <source>
        <dbReference type="ARBA" id="ARBA00023237"/>
    </source>
</evidence>
<dbReference type="Gene3D" id="2.170.130.10">
    <property type="entry name" value="TonB-dependent receptor, plug domain"/>
    <property type="match status" value="1"/>
</dbReference>
<keyword evidence="5" id="KW-0472">Membrane</keyword>
<keyword evidence="6" id="KW-0998">Cell outer membrane</keyword>
<evidence type="ECO:0000259" key="8">
    <source>
        <dbReference type="Pfam" id="PF07715"/>
    </source>
</evidence>
<protein>
    <submittedName>
        <fullName evidence="9">TonB-dependent receptor SusC</fullName>
    </submittedName>
</protein>
<keyword evidence="3" id="KW-0812">Transmembrane</keyword>
<dbReference type="SUPFAM" id="SSF49464">
    <property type="entry name" value="Carboxypeptidase regulatory domain-like"/>
    <property type="match status" value="1"/>
</dbReference>
<dbReference type="InterPro" id="IPR037066">
    <property type="entry name" value="Plug_dom_sf"/>
</dbReference>
<dbReference type="GO" id="GO:0009279">
    <property type="term" value="C:cell outer membrane"/>
    <property type="evidence" value="ECO:0007669"/>
    <property type="project" value="UniProtKB-SubCell"/>
</dbReference>
<dbReference type="Pfam" id="PF13715">
    <property type="entry name" value="CarbopepD_reg_2"/>
    <property type="match status" value="1"/>
</dbReference>
<dbReference type="Gene3D" id="2.40.170.20">
    <property type="entry name" value="TonB-dependent receptor, beta-barrel domain"/>
    <property type="match status" value="1"/>
</dbReference>
<keyword evidence="2" id="KW-0813">Transport</keyword>
<sequence length="1001" mass="108828">MNVKRLLAAMVLPLVFFALPALSQDKVVTGKVTDSKDGSAMQNATVKVKGTQIATQTDATGSFKIKVPSSATTLVISSIGYTNVEAAIGGGTVNVALTQTSAALGEVVVIGYGTVRKKDLTGSVSTVSAKDFQQGEITTPEQLISGKVAGVSITSNGGAPGSGSVIRIRGGASLNASNDPLIVIDGMPLENASISGVANPLSLINPNDIETFTILKDASAAAIYGSRASNGVILITTKKGKSGKPVFNFSSQLSAGTIAKQASILSPNQVRQIVTANAGINGLPNLTSLIGPAFTDWQSQIYQTAMANDNNLSVAGSLKNLPYRISLGFMNQNGVLRTDNLQRTSLGINISPVLLKNHLKIDLNLKGSYSTSNFANQGAIGSAVNFDPTKPVYSTSSRFGGYWEWLNPASVSGLQQLAPKNPLGLLLERSDKSMVKRSVGNAVIDYKFHFLPELHAVITAGYDVSEGTGTTVIPDSAASSYYRYKDGNNAYHGGQNTQYKQTKANTYLNYSLTYSKELKSIDSKIEALAGYEYQDFSTTNYNYPDITYDGTVVTTPTFASNTPENRLISYLGRVIYTFKNRYILTGSVRRDGSSKFNPNNRFGTFPSGAFAWKIKNEPFLANVSAVSDLKFRVGYGVTGQQDGINDYDYQSFYALSTSTAQYQLGNSFYQMYRPGGYYYNRKWEQTATTNVAIDYGFLNNRISGSIEYYYRETTDLLNNIAQPAGTNFSNQIVANIGSMTNKGVEFSINIQPIRNKNVTWDIAFNATYNENKITKLTISNDPKYAGVLTGGISGGTGNTIQIQSVGYAKNSFYTFKQIYNPATGKPIDNLFEDINRDGIINQNDLFQYKSPDPKAFFGFSTNLTVKKWTAGFVLRANVGNYIYNNVASSTGTLRNIMNPIGYINNGSSDVLNTNFSGTGTNYYMSDYYVQNASFLRMDNINVGYNVGKVFNNKATLRLNANVQNVFVITQYQGIDPEIYNGIDNNFYPRPRTFVFGLNLNF</sequence>
<dbReference type="EMBL" id="MLJW01000032">
    <property type="protein sequence ID" value="OIR08400.1"/>
    <property type="molecule type" value="Genomic_DNA"/>
</dbReference>
<reference evidence="9" key="1">
    <citation type="submission" date="2016-10" db="EMBL/GenBank/DDBJ databases">
        <title>Sequence of Gallionella enrichment culture.</title>
        <authorList>
            <person name="Poehlein A."/>
            <person name="Muehling M."/>
            <person name="Daniel R."/>
        </authorList>
    </citation>
    <scope>NUCLEOTIDE SEQUENCE</scope>
</reference>
<dbReference type="InterPro" id="IPR036942">
    <property type="entry name" value="Beta-barrel_TonB_sf"/>
</dbReference>
<feature type="domain" description="TonB-dependent receptor plug" evidence="8">
    <location>
        <begin position="117"/>
        <end position="232"/>
    </location>
</feature>
<organism evidence="9">
    <name type="scientific">mine drainage metagenome</name>
    <dbReference type="NCBI Taxonomy" id="410659"/>
    <lineage>
        <taxon>unclassified sequences</taxon>
        <taxon>metagenomes</taxon>
        <taxon>ecological metagenomes</taxon>
    </lineage>
</organism>
<feature type="domain" description="TonB-dependent receptor-like beta-barrel" evidence="7">
    <location>
        <begin position="459"/>
        <end position="965"/>
    </location>
</feature>
<evidence type="ECO:0000256" key="4">
    <source>
        <dbReference type="ARBA" id="ARBA00023077"/>
    </source>
</evidence>
<evidence type="ECO:0000259" key="7">
    <source>
        <dbReference type="Pfam" id="PF00593"/>
    </source>
</evidence>
<dbReference type="InterPro" id="IPR012910">
    <property type="entry name" value="Plug_dom"/>
</dbReference>
<gene>
    <name evidence="9" type="primary">susC_13</name>
    <name evidence="9" type="ORF">GALL_95680</name>
</gene>
<dbReference type="InterPro" id="IPR000531">
    <property type="entry name" value="Beta-barrel_TonB"/>
</dbReference>
<accession>A0A1J5SWH1</accession>
<proteinExistence type="predicted"/>
<evidence type="ECO:0000256" key="3">
    <source>
        <dbReference type="ARBA" id="ARBA00022692"/>
    </source>
</evidence>
<dbReference type="SUPFAM" id="SSF56935">
    <property type="entry name" value="Porins"/>
    <property type="match status" value="1"/>
</dbReference>
<dbReference type="InterPro" id="IPR023997">
    <property type="entry name" value="TonB-dep_OMP_SusC/RagA_CS"/>
</dbReference>
<dbReference type="InterPro" id="IPR039426">
    <property type="entry name" value="TonB-dep_rcpt-like"/>
</dbReference>
<dbReference type="FunFam" id="2.170.130.10:FF:000008">
    <property type="entry name" value="SusC/RagA family TonB-linked outer membrane protein"/>
    <property type="match status" value="1"/>
</dbReference>
<dbReference type="InterPro" id="IPR008969">
    <property type="entry name" value="CarboxyPept-like_regulatory"/>
</dbReference>
<dbReference type="Gene3D" id="2.60.40.1120">
    <property type="entry name" value="Carboxypeptidase-like, regulatory domain"/>
    <property type="match status" value="1"/>
</dbReference>
<evidence type="ECO:0000313" key="9">
    <source>
        <dbReference type="EMBL" id="OIR08400.1"/>
    </source>
</evidence>
<keyword evidence="9" id="KW-0675">Receptor</keyword>